<dbReference type="RefSeq" id="WP_183221265.1">
    <property type="nucleotide sequence ID" value="NZ_BMPW01000005.1"/>
</dbReference>
<accession>A0A7W5AGV6</accession>
<evidence type="ECO:0000313" key="2">
    <source>
        <dbReference type="Proteomes" id="UP000590749"/>
    </source>
</evidence>
<evidence type="ECO:0000313" key="1">
    <source>
        <dbReference type="EMBL" id="MBB3096058.1"/>
    </source>
</evidence>
<comment type="caution">
    <text evidence="1">The sequence shown here is derived from an EMBL/GenBank/DDBJ whole genome shotgun (WGS) entry which is preliminary data.</text>
</comment>
<sequence length="254" mass="26816">MNPLFTGLFDDAAIFPPGNLPMADAVRAHRERAESRWAPLLGPFICSLARWDELVAATAGGPPLRVSLVVPDIAADLPEHPSVEIVAVEGPAASASGGTLTAYHEIGCDEITATRVAALRDAGLRLKIRTGGVRADAFPSEARLAGALWAAVRGGLAFKLTAGLHDPIRHRDPATGFEHHGYLNVILATARALQGYDIERALADQDGERVASAVAGIDEVLVKAVRHHFVSFGTCSISEPVDGLLRFGLLEAVV</sequence>
<reference evidence="1 2" key="1">
    <citation type="submission" date="2020-08" db="EMBL/GenBank/DDBJ databases">
        <title>Genomic Encyclopedia of Type Strains, Phase III (KMG-III): the genomes of soil and plant-associated and newly described type strains.</title>
        <authorList>
            <person name="Whitman W."/>
        </authorList>
    </citation>
    <scope>NUCLEOTIDE SEQUENCE [LARGE SCALE GENOMIC DNA]</scope>
    <source>
        <strain evidence="1 2">CECT 3287</strain>
    </source>
</reference>
<proteinExistence type="predicted"/>
<gene>
    <name evidence="1" type="ORF">FHR83_003728</name>
</gene>
<keyword evidence="2" id="KW-1185">Reference proteome</keyword>
<protein>
    <submittedName>
        <fullName evidence="1">Uncharacterized protein</fullName>
    </submittedName>
</protein>
<name>A0A7W5AGV6_9ACTN</name>
<dbReference type="EMBL" id="JACHXF010000007">
    <property type="protein sequence ID" value="MBB3096058.1"/>
    <property type="molecule type" value="Genomic_DNA"/>
</dbReference>
<dbReference type="AlphaFoldDB" id="A0A7W5AGV6"/>
<organism evidence="1 2">
    <name type="scientific">Actinoplanes campanulatus</name>
    <dbReference type="NCBI Taxonomy" id="113559"/>
    <lineage>
        <taxon>Bacteria</taxon>
        <taxon>Bacillati</taxon>
        <taxon>Actinomycetota</taxon>
        <taxon>Actinomycetes</taxon>
        <taxon>Micromonosporales</taxon>
        <taxon>Micromonosporaceae</taxon>
        <taxon>Actinoplanes</taxon>
    </lineage>
</organism>
<dbReference type="Proteomes" id="UP000590749">
    <property type="component" value="Unassembled WGS sequence"/>
</dbReference>